<evidence type="ECO:0000313" key="2">
    <source>
        <dbReference type="Proteomes" id="UP000237839"/>
    </source>
</evidence>
<dbReference type="EMBL" id="PUGF01000035">
    <property type="protein sequence ID" value="PRC90830.1"/>
    <property type="molecule type" value="Genomic_DNA"/>
</dbReference>
<organism evidence="1 2">
    <name type="scientific">Solimicrobium silvestre</name>
    <dbReference type="NCBI Taxonomy" id="2099400"/>
    <lineage>
        <taxon>Bacteria</taxon>
        <taxon>Pseudomonadati</taxon>
        <taxon>Pseudomonadota</taxon>
        <taxon>Betaproteobacteria</taxon>
        <taxon>Burkholderiales</taxon>
        <taxon>Oxalobacteraceae</taxon>
        <taxon>Solimicrobium</taxon>
    </lineage>
</organism>
<protein>
    <submittedName>
        <fullName evidence="1">Uncharacterized protein</fullName>
    </submittedName>
</protein>
<dbReference type="OrthoDB" id="3375894at2"/>
<dbReference type="RefSeq" id="WP_105534217.1">
    <property type="nucleotide sequence ID" value="NZ_PUGF01000035.1"/>
</dbReference>
<sequence>MDVVELIATWKQRLAAITANANELSEAESTKRIRIRAREGRYQGLTQQRAEAAIAQISMLRDDYLLLARVVDEAVQAHQGGLFTSRETRDEKVVALLCSPSISRATGPVPIEKRTLLGSANHHDQMTPDQLLTLMQKEFELARDLLNAIDSAEAEGALELDGLRHDFVGMEERAARLQAGSDRPSFIELQDLQSDPLNAKAGMDSLKRGLQAWSASLDDLEHVRVSAQDAVVRAKTALGDLNRLSGDYQMQLMQFKELFGESTPLKLMPGMQIEMLSSWCGTLENMLIAGQWNAVNVGASRLNIAMNEAIGNVNLAIAEVQTKCAEVDELKGHFNALRAKEKALFGQEVQGVANEAASLLRGQIEAMLKSRPLDLDGARSLIQKYQNIMLTIGRR</sequence>
<reference evidence="1 2" key="1">
    <citation type="submission" date="2018-02" db="EMBL/GenBank/DDBJ databases">
        <title>Solimicrobium silvestre gen. nov., sp. nov., isolated from alpine forest soil.</title>
        <authorList>
            <person name="Margesin R."/>
            <person name="Albuquerque L."/>
            <person name="Zhang D.-C."/>
            <person name="Froufe H.J.C."/>
            <person name="Severino R."/>
            <person name="Roxo I."/>
            <person name="Egas C."/>
            <person name="Da Costa M.S."/>
        </authorList>
    </citation>
    <scope>NUCLEOTIDE SEQUENCE [LARGE SCALE GENOMIC DNA]</scope>
    <source>
        <strain evidence="1 2">S20-91</strain>
    </source>
</reference>
<gene>
    <name evidence="1" type="ORF">S2091_4493</name>
</gene>
<dbReference type="Proteomes" id="UP000237839">
    <property type="component" value="Unassembled WGS sequence"/>
</dbReference>
<evidence type="ECO:0000313" key="1">
    <source>
        <dbReference type="EMBL" id="PRC90830.1"/>
    </source>
</evidence>
<dbReference type="AlphaFoldDB" id="A0A2S9GSY9"/>
<proteinExistence type="predicted"/>
<name>A0A2S9GSY9_9BURK</name>
<accession>A0A2S9GSY9</accession>
<comment type="caution">
    <text evidence="1">The sequence shown here is derived from an EMBL/GenBank/DDBJ whole genome shotgun (WGS) entry which is preliminary data.</text>
</comment>
<keyword evidence="2" id="KW-1185">Reference proteome</keyword>